<dbReference type="STRING" id="56857.A0A200R735"/>
<evidence type="ECO:0000313" key="2">
    <source>
        <dbReference type="Proteomes" id="UP000195402"/>
    </source>
</evidence>
<reference evidence="1 2" key="1">
    <citation type="journal article" date="2017" name="Mol. Plant">
        <title>The Genome of Medicinal Plant Macleaya cordata Provides New Insights into Benzylisoquinoline Alkaloids Metabolism.</title>
        <authorList>
            <person name="Liu X."/>
            <person name="Liu Y."/>
            <person name="Huang P."/>
            <person name="Ma Y."/>
            <person name="Qing Z."/>
            <person name="Tang Q."/>
            <person name="Cao H."/>
            <person name="Cheng P."/>
            <person name="Zheng Y."/>
            <person name="Yuan Z."/>
            <person name="Zhou Y."/>
            <person name="Liu J."/>
            <person name="Tang Z."/>
            <person name="Zhuo Y."/>
            <person name="Zhang Y."/>
            <person name="Yu L."/>
            <person name="Huang J."/>
            <person name="Yang P."/>
            <person name="Peng Q."/>
            <person name="Zhang J."/>
            <person name="Jiang W."/>
            <person name="Zhang Z."/>
            <person name="Lin K."/>
            <person name="Ro D.K."/>
            <person name="Chen X."/>
            <person name="Xiong X."/>
            <person name="Shang Y."/>
            <person name="Huang S."/>
            <person name="Zeng J."/>
        </authorList>
    </citation>
    <scope>NUCLEOTIDE SEQUENCE [LARGE SCALE GENOMIC DNA]</scope>
    <source>
        <strain evidence="2">cv. BLH2017</strain>
        <tissue evidence="1">Root</tissue>
    </source>
</reference>
<accession>A0A200R735</accession>
<dbReference type="InterPro" id="IPR025322">
    <property type="entry name" value="PADRE_dom"/>
</dbReference>
<evidence type="ECO:0000313" key="1">
    <source>
        <dbReference type="EMBL" id="OVA18498.1"/>
    </source>
</evidence>
<name>A0A200R735_MACCD</name>
<keyword evidence="2" id="KW-1185">Reference proteome</keyword>
<protein>
    <recommendedName>
        <fullName evidence="3">DUF4228 domain protein</fullName>
    </recommendedName>
</protein>
<dbReference type="OrthoDB" id="1899115at2759"/>
<dbReference type="InParanoid" id="A0A200R735"/>
<organism evidence="1 2">
    <name type="scientific">Macleaya cordata</name>
    <name type="common">Five-seeded plume-poppy</name>
    <name type="synonym">Bocconia cordata</name>
    <dbReference type="NCBI Taxonomy" id="56857"/>
    <lineage>
        <taxon>Eukaryota</taxon>
        <taxon>Viridiplantae</taxon>
        <taxon>Streptophyta</taxon>
        <taxon>Embryophyta</taxon>
        <taxon>Tracheophyta</taxon>
        <taxon>Spermatophyta</taxon>
        <taxon>Magnoliopsida</taxon>
        <taxon>Ranunculales</taxon>
        <taxon>Papaveraceae</taxon>
        <taxon>Papaveroideae</taxon>
        <taxon>Macleaya</taxon>
    </lineage>
</organism>
<dbReference type="Pfam" id="PF14009">
    <property type="entry name" value="PADRE"/>
    <property type="match status" value="1"/>
</dbReference>
<dbReference type="AlphaFoldDB" id="A0A200R735"/>
<proteinExistence type="predicted"/>
<dbReference type="Proteomes" id="UP000195402">
    <property type="component" value="Unassembled WGS sequence"/>
</dbReference>
<evidence type="ECO:0008006" key="3">
    <source>
        <dbReference type="Google" id="ProtNLM"/>
    </source>
</evidence>
<dbReference type="OMA" id="MVCHANS"/>
<gene>
    <name evidence="1" type="ORF">BVC80_1831g16</name>
</gene>
<dbReference type="PANTHER" id="PTHR33052">
    <property type="entry name" value="DUF4228 DOMAIN PROTEIN-RELATED"/>
    <property type="match status" value="1"/>
</dbReference>
<comment type="caution">
    <text evidence="1">The sequence shown here is derived from an EMBL/GenBank/DDBJ whole genome shotgun (WGS) entry which is preliminary data.</text>
</comment>
<sequence>MGNALALCFYENLKSSSVVKLVFWEGNTTTLKGKRIAGEIMFQYPDKMVCHANSFYIGQTIPALSISDELISGETYFVLPIDRFAFKVLSISSLSTLASSSSSSSGSINTSPKPINFGECPFQYVKGIDGRMSIKVLPEFLLKLIITKSAGSNGSSNSGSNNNLFLCSTPELRKHYDVLVGSSKEKVWSPKLETITECNNKTRFSPCRLLGLERRSTDHRFIIKSN</sequence>
<dbReference type="EMBL" id="MVGT01000435">
    <property type="protein sequence ID" value="OVA18498.1"/>
    <property type="molecule type" value="Genomic_DNA"/>
</dbReference>
<dbReference type="FunCoup" id="A0A200R735">
    <property type="interactions" value="10"/>
</dbReference>